<comment type="caution">
    <text evidence="1">The sequence shown here is derived from an EMBL/GenBank/DDBJ whole genome shotgun (WGS) entry which is preliminary data.</text>
</comment>
<reference evidence="1 2" key="1">
    <citation type="journal article" date="2024" name="Chem. Sci.">
        <title>Discovery of megapolipeptins by genome mining of a Burkholderiales bacteria collection.</title>
        <authorList>
            <person name="Paulo B.S."/>
            <person name="Recchia M.J.J."/>
            <person name="Lee S."/>
            <person name="Fergusson C.H."/>
            <person name="Romanowski S.B."/>
            <person name="Hernandez A."/>
            <person name="Krull N."/>
            <person name="Liu D.Y."/>
            <person name="Cavanagh H."/>
            <person name="Bos A."/>
            <person name="Gray C.A."/>
            <person name="Murphy B.T."/>
            <person name="Linington R.G."/>
            <person name="Eustaquio A.S."/>
        </authorList>
    </citation>
    <scope>NUCLEOTIDE SEQUENCE [LARGE SCALE GENOMIC DNA]</scope>
    <source>
        <strain evidence="1 2">RL21-008-BIB-A</strain>
    </source>
</reference>
<evidence type="ECO:0008006" key="3">
    <source>
        <dbReference type="Google" id="ProtNLM"/>
    </source>
</evidence>
<dbReference type="RefSeq" id="WP_408159270.1">
    <property type="nucleotide sequence ID" value="NZ_JAQQFM010000007.1"/>
</dbReference>
<dbReference type="EMBL" id="JAQQFM010000007">
    <property type="protein sequence ID" value="MFL9926076.1"/>
    <property type="molecule type" value="Genomic_DNA"/>
</dbReference>
<organism evidence="1 2">
    <name type="scientific">Herbaspirillum lusitanum</name>
    <dbReference type="NCBI Taxonomy" id="213312"/>
    <lineage>
        <taxon>Bacteria</taxon>
        <taxon>Pseudomonadati</taxon>
        <taxon>Pseudomonadota</taxon>
        <taxon>Betaproteobacteria</taxon>
        <taxon>Burkholderiales</taxon>
        <taxon>Oxalobacteraceae</taxon>
        <taxon>Herbaspirillum</taxon>
    </lineage>
</organism>
<evidence type="ECO:0000313" key="1">
    <source>
        <dbReference type="EMBL" id="MFL9926076.1"/>
    </source>
</evidence>
<gene>
    <name evidence="1" type="ORF">PQR62_17505</name>
</gene>
<protein>
    <recommendedName>
        <fullName evidence="3">DUF4404 domain-containing protein</fullName>
    </recommendedName>
</protein>
<sequence>MSDNTSDTQHFNHQRLLQILASFEEELKKLPADAPEARQLHQDIARLKEHLTAAQPHPGSLRDSFQSLRNAADTVEGAILRDSPYLTEMGRIVGLL</sequence>
<evidence type="ECO:0000313" key="2">
    <source>
        <dbReference type="Proteomes" id="UP001629246"/>
    </source>
</evidence>
<keyword evidence="2" id="KW-1185">Reference proteome</keyword>
<accession>A0ABW9AB06</accession>
<dbReference type="Proteomes" id="UP001629246">
    <property type="component" value="Unassembled WGS sequence"/>
</dbReference>
<proteinExistence type="predicted"/>
<name>A0ABW9AB06_9BURK</name>